<dbReference type="AlphaFoldDB" id="A0A918TZU2"/>
<dbReference type="Proteomes" id="UP000646244">
    <property type="component" value="Unassembled WGS sequence"/>
</dbReference>
<comment type="caution">
    <text evidence="3">The sequence shown here is derived from an EMBL/GenBank/DDBJ whole genome shotgun (WGS) entry which is preliminary data.</text>
</comment>
<feature type="signal peptide" evidence="2">
    <location>
        <begin position="1"/>
        <end position="17"/>
    </location>
</feature>
<evidence type="ECO:0008006" key="5">
    <source>
        <dbReference type="Google" id="ProtNLM"/>
    </source>
</evidence>
<keyword evidence="2" id="KW-0732">Signal</keyword>
<evidence type="ECO:0000313" key="3">
    <source>
        <dbReference type="EMBL" id="GHC72910.1"/>
    </source>
</evidence>
<protein>
    <recommendedName>
        <fullName evidence="5">Alpha/beta hydrolase</fullName>
    </recommendedName>
</protein>
<accession>A0A918TZU2</accession>
<organism evidence="3 4">
    <name type="scientific">Streptomyces cinnamoneus</name>
    <name type="common">Streptoverticillium cinnamoneum</name>
    <dbReference type="NCBI Taxonomy" id="53446"/>
    <lineage>
        <taxon>Bacteria</taxon>
        <taxon>Bacillati</taxon>
        <taxon>Actinomycetota</taxon>
        <taxon>Actinomycetes</taxon>
        <taxon>Kitasatosporales</taxon>
        <taxon>Streptomycetaceae</taxon>
        <taxon>Streptomyces</taxon>
        <taxon>Streptomyces cinnamoneus group</taxon>
    </lineage>
</organism>
<feature type="chain" id="PRO_5038350477" description="Alpha/beta hydrolase" evidence="2">
    <location>
        <begin position="18"/>
        <end position="94"/>
    </location>
</feature>
<gene>
    <name evidence="3" type="ORF">GCM10010507_60130</name>
</gene>
<feature type="region of interest" description="Disordered" evidence="1">
    <location>
        <begin position="20"/>
        <end position="43"/>
    </location>
</feature>
<evidence type="ECO:0000256" key="1">
    <source>
        <dbReference type="SAM" id="MobiDB-lite"/>
    </source>
</evidence>
<name>A0A918TZU2_STRCJ</name>
<evidence type="ECO:0000256" key="2">
    <source>
        <dbReference type="SAM" id="SignalP"/>
    </source>
</evidence>
<evidence type="ECO:0000313" key="4">
    <source>
        <dbReference type="Proteomes" id="UP000646244"/>
    </source>
</evidence>
<sequence>MGLCLAALAAGAFLAWARGGSATEERPPGAMRTTAPGRDPIPARARGLRLSCPGQSRTGRQMSFLLPGGPADLSISAARQRSFAYPFVKHLGVS</sequence>
<reference evidence="3" key="2">
    <citation type="submission" date="2020-09" db="EMBL/GenBank/DDBJ databases">
        <authorList>
            <person name="Sun Q."/>
            <person name="Ohkuma M."/>
        </authorList>
    </citation>
    <scope>NUCLEOTIDE SEQUENCE</scope>
    <source>
        <strain evidence="3">JCM 4633</strain>
    </source>
</reference>
<proteinExistence type="predicted"/>
<dbReference type="EMBL" id="BMVB01000038">
    <property type="protein sequence ID" value="GHC72910.1"/>
    <property type="molecule type" value="Genomic_DNA"/>
</dbReference>
<reference evidence="3" key="1">
    <citation type="journal article" date="2014" name="Int. J. Syst. Evol. Microbiol.">
        <title>Complete genome sequence of Corynebacterium casei LMG S-19264T (=DSM 44701T), isolated from a smear-ripened cheese.</title>
        <authorList>
            <consortium name="US DOE Joint Genome Institute (JGI-PGF)"/>
            <person name="Walter F."/>
            <person name="Albersmeier A."/>
            <person name="Kalinowski J."/>
            <person name="Ruckert C."/>
        </authorList>
    </citation>
    <scope>NUCLEOTIDE SEQUENCE</scope>
    <source>
        <strain evidence="3">JCM 4633</strain>
    </source>
</reference>